<dbReference type="AlphaFoldDB" id="A0A7W8LA51"/>
<evidence type="ECO:0000256" key="2">
    <source>
        <dbReference type="ARBA" id="ARBA00022908"/>
    </source>
</evidence>
<evidence type="ECO:0000259" key="5">
    <source>
        <dbReference type="PROSITE" id="PS51898"/>
    </source>
</evidence>
<dbReference type="Gene3D" id="1.10.150.130">
    <property type="match status" value="1"/>
</dbReference>
<dbReference type="PROSITE" id="PS51898">
    <property type="entry name" value="TYR_RECOMBINASE"/>
    <property type="match status" value="1"/>
</dbReference>
<dbReference type="Proteomes" id="UP000592820">
    <property type="component" value="Unassembled WGS sequence"/>
</dbReference>
<dbReference type="InterPro" id="IPR025166">
    <property type="entry name" value="Integrase_DNA_bind_dom"/>
</dbReference>
<dbReference type="InterPro" id="IPR050808">
    <property type="entry name" value="Phage_Integrase"/>
</dbReference>
<dbReference type="CDD" id="cd00796">
    <property type="entry name" value="INT_Rci_Hp1_C"/>
    <property type="match status" value="1"/>
</dbReference>
<dbReference type="EMBL" id="JACHDE010000012">
    <property type="protein sequence ID" value="MBB5403227.1"/>
    <property type="molecule type" value="Genomic_DNA"/>
</dbReference>
<dbReference type="InterPro" id="IPR002104">
    <property type="entry name" value="Integrase_catalytic"/>
</dbReference>
<evidence type="ECO:0000256" key="4">
    <source>
        <dbReference type="ARBA" id="ARBA00023172"/>
    </source>
</evidence>
<name>A0A7W8LA51_9BURK</name>
<keyword evidence="2" id="KW-0229">DNA integration</keyword>
<feature type="domain" description="Tyr recombinase" evidence="5">
    <location>
        <begin position="234"/>
        <end position="425"/>
    </location>
</feature>
<evidence type="ECO:0000256" key="1">
    <source>
        <dbReference type="ARBA" id="ARBA00008857"/>
    </source>
</evidence>
<dbReference type="RefSeq" id="WP_184227636.1">
    <property type="nucleotide sequence ID" value="NZ_JACHDE010000012.1"/>
</dbReference>
<dbReference type="PANTHER" id="PTHR30629">
    <property type="entry name" value="PROPHAGE INTEGRASE"/>
    <property type="match status" value="1"/>
</dbReference>
<comment type="caution">
    <text evidence="6">The sequence shown here is derived from an EMBL/GenBank/DDBJ whole genome shotgun (WGS) entry which is preliminary data.</text>
</comment>
<protein>
    <submittedName>
        <fullName evidence="6">Integrase</fullName>
    </submittedName>
</protein>
<gene>
    <name evidence="6" type="ORF">HDG41_005313</name>
</gene>
<dbReference type="Gene3D" id="1.10.443.10">
    <property type="entry name" value="Intergrase catalytic core"/>
    <property type="match status" value="1"/>
</dbReference>
<dbReference type="GO" id="GO:0006310">
    <property type="term" value="P:DNA recombination"/>
    <property type="evidence" value="ECO:0007669"/>
    <property type="project" value="UniProtKB-KW"/>
</dbReference>
<dbReference type="InterPro" id="IPR010998">
    <property type="entry name" value="Integrase_recombinase_N"/>
</dbReference>
<evidence type="ECO:0000313" key="7">
    <source>
        <dbReference type="Proteomes" id="UP000592820"/>
    </source>
</evidence>
<dbReference type="Pfam" id="PF00589">
    <property type="entry name" value="Phage_integrase"/>
    <property type="match status" value="1"/>
</dbReference>
<dbReference type="InterPro" id="IPR011010">
    <property type="entry name" value="DNA_brk_join_enz"/>
</dbReference>
<sequence>MKRTNLTRELLDSIRKAGPGGRHREIADLQKGFGVRITPNGAISFYYRYTGANGKHRRYTIGAYPGMTVSDARRRALELTQEVEHSSDSATELLRKRERAHRTEQAAKIVPTIGEFIDDHYARRLRATVRTAERTIVELRKLGEVFPGVMHRISVGQILDWVYVELEREIGEDRTISPATVRRRLTSLRGLFTHAVRLQFIGANPVAQVMNDHPALFDEGEGRDQWLRADMEVRLRAALDAREARMRASHPQIDADPRYDVVYGPDALYVDHVKPAVLVALGTGLRRAEQMQLQWPDIDFDNERIRVRKATSKGDRTRYVPMCDEVIEALKAWKAQTCCGPVQPILVFGNALGEVRREVKPYRHVLAEAKIDGFTWHDLRHSFATRLAQHGVPIERISKWLGHRNIQQTMRYAHHCPDQQRDHIRALDRASAAATLSAQAAA</sequence>
<proteinExistence type="inferred from homology"/>
<evidence type="ECO:0000256" key="3">
    <source>
        <dbReference type="ARBA" id="ARBA00023125"/>
    </source>
</evidence>
<organism evidence="6 7">
    <name type="scientific">Paraburkholderia youngii</name>
    <dbReference type="NCBI Taxonomy" id="2782701"/>
    <lineage>
        <taxon>Bacteria</taxon>
        <taxon>Pseudomonadati</taxon>
        <taxon>Pseudomonadota</taxon>
        <taxon>Betaproteobacteria</taxon>
        <taxon>Burkholderiales</taxon>
        <taxon>Burkholderiaceae</taxon>
        <taxon>Paraburkholderia</taxon>
    </lineage>
</organism>
<dbReference type="InterPro" id="IPR038488">
    <property type="entry name" value="Integrase_DNA-bd_sf"/>
</dbReference>
<keyword evidence="3" id="KW-0238">DNA-binding</keyword>
<reference evidence="6 7" key="1">
    <citation type="submission" date="2020-08" db="EMBL/GenBank/DDBJ databases">
        <title>Genomic Encyclopedia of Type Strains, Phase IV (KMG-V): Genome sequencing to study the core and pangenomes of soil and plant-associated prokaryotes.</title>
        <authorList>
            <person name="Whitman W."/>
        </authorList>
    </citation>
    <scope>NUCLEOTIDE SEQUENCE [LARGE SCALE GENOMIC DNA]</scope>
    <source>
        <strain evidence="6 7">JPY162</strain>
    </source>
</reference>
<dbReference type="SUPFAM" id="SSF56349">
    <property type="entry name" value="DNA breaking-rejoining enzymes"/>
    <property type="match status" value="1"/>
</dbReference>
<dbReference type="Gene3D" id="3.30.160.390">
    <property type="entry name" value="Integrase, DNA-binding domain"/>
    <property type="match status" value="1"/>
</dbReference>
<accession>A0A7W8LA51</accession>
<evidence type="ECO:0000313" key="6">
    <source>
        <dbReference type="EMBL" id="MBB5403227.1"/>
    </source>
</evidence>
<comment type="similarity">
    <text evidence="1">Belongs to the 'phage' integrase family.</text>
</comment>
<dbReference type="Pfam" id="PF13356">
    <property type="entry name" value="Arm-DNA-bind_3"/>
    <property type="match status" value="1"/>
</dbReference>
<dbReference type="InterPro" id="IPR013762">
    <property type="entry name" value="Integrase-like_cat_sf"/>
</dbReference>
<dbReference type="GO" id="GO:0003677">
    <property type="term" value="F:DNA binding"/>
    <property type="evidence" value="ECO:0007669"/>
    <property type="project" value="UniProtKB-KW"/>
</dbReference>
<dbReference type="GO" id="GO:0015074">
    <property type="term" value="P:DNA integration"/>
    <property type="evidence" value="ECO:0007669"/>
    <property type="project" value="UniProtKB-KW"/>
</dbReference>
<dbReference type="PANTHER" id="PTHR30629:SF2">
    <property type="entry name" value="PROPHAGE INTEGRASE INTS-RELATED"/>
    <property type="match status" value="1"/>
</dbReference>
<keyword evidence="4" id="KW-0233">DNA recombination</keyword>